<dbReference type="Gene3D" id="2.60.40.10">
    <property type="entry name" value="Immunoglobulins"/>
    <property type="match status" value="1"/>
</dbReference>
<keyword evidence="2" id="KW-0812">Transmembrane</keyword>
<reference evidence="4" key="1">
    <citation type="submission" date="2020-07" db="EMBL/GenBank/DDBJ databases">
        <title>Clarias magur genome sequencing, assembly and annotation.</title>
        <authorList>
            <person name="Kushwaha B."/>
            <person name="Kumar R."/>
            <person name="Das P."/>
            <person name="Joshi C.G."/>
            <person name="Kumar D."/>
            <person name="Nagpure N.S."/>
            <person name="Pandey M."/>
            <person name="Agarwal S."/>
            <person name="Srivastava S."/>
            <person name="Singh M."/>
            <person name="Sahoo L."/>
            <person name="Jayasankar P."/>
            <person name="Meher P.K."/>
            <person name="Koringa P.G."/>
            <person name="Iquebal M.A."/>
            <person name="Das S.P."/>
            <person name="Bit A."/>
            <person name="Patnaik S."/>
            <person name="Patel N."/>
            <person name="Shah T.M."/>
            <person name="Hinsu A."/>
            <person name="Jena J.K."/>
        </authorList>
    </citation>
    <scope>NUCLEOTIDE SEQUENCE</scope>
    <source>
        <strain evidence="4">CIFAMagur01</strain>
        <tissue evidence="4">Testis</tissue>
    </source>
</reference>
<feature type="domain" description="Ig-like" evidence="3">
    <location>
        <begin position="1"/>
        <end position="76"/>
    </location>
</feature>
<dbReference type="PANTHER" id="PTHR16675:SF235">
    <property type="entry name" value="SHKT DOMAIN-CONTAINING PROTEIN"/>
    <property type="match status" value="1"/>
</dbReference>
<dbReference type="SMART" id="SM00407">
    <property type="entry name" value="IGc1"/>
    <property type="match status" value="1"/>
</dbReference>
<comment type="caution">
    <text evidence="4">The sequence shown here is derived from an EMBL/GenBank/DDBJ whole genome shotgun (WGS) entry which is preliminary data.</text>
</comment>
<evidence type="ECO:0000259" key="3">
    <source>
        <dbReference type="PROSITE" id="PS50835"/>
    </source>
</evidence>
<feature type="transmembrane region" description="Helical" evidence="2">
    <location>
        <begin position="88"/>
        <end position="110"/>
    </location>
</feature>
<organism evidence="4 5">
    <name type="scientific">Clarias magur</name>
    <name type="common">Asian catfish</name>
    <name type="synonym">Macropteronotus magur</name>
    <dbReference type="NCBI Taxonomy" id="1594786"/>
    <lineage>
        <taxon>Eukaryota</taxon>
        <taxon>Metazoa</taxon>
        <taxon>Chordata</taxon>
        <taxon>Craniata</taxon>
        <taxon>Vertebrata</taxon>
        <taxon>Euteleostomi</taxon>
        <taxon>Actinopterygii</taxon>
        <taxon>Neopterygii</taxon>
        <taxon>Teleostei</taxon>
        <taxon>Ostariophysi</taxon>
        <taxon>Siluriformes</taxon>
        <taxon>Clariidae</taxon>
        <taxon>Clarias</taxon>
    </lineage>
</organism>
<evidence type="ECO:0000256" key="2">
    <source>
        <dbReference type="SAM" id="Phobius"/>
    </source>
</evidence>
<dbReference type="PROSITE" id="PS50835">
    <property type="entry name" value="IG_LIKE"/>
    <property type="match status" value="1"/>
</dbReference>
<feature type="non-terminal residue" evidence="4">
    <location>
        <position position="1"/>
    </location>
</feature>
<dbReference type="Pfam" id="PF07654">
    <property type="entry name" value="C1-set"/>
    <property type="match status" value="1"/>
</dbReference>
<name>A0A8J4TR26_CLAMG</name>
<keyword evidence="2" id="KW-1133">Transmembrane helix</keyword>
<keyword evidence="2" id="KW-0472">Membrane</keyword>
<dbReference type="InterPro" id="IPR036179">
    <property type="entry name" value="Ig-like_dom_sf"/>
</dbReference>
<sequence>STILTCHVTGFYPRAVQVKWMGADLQLVDDEMNDVLPNGDGTYQTRISMIRPDENKGDQRYSCAVYHSSLREGNITVIWVKEENPFRLPVWITLSCIFILTVVGLVIRWLK</sequence>
<proteinExistence type="predicted"/>
<dbReference type="InterPro" id="IPR050208">
    <property type="entry name" value="MHC_class-I_related"/>
</dbReference>
<keyword evidence="5" id="KW-1185">Reference proteome</keyword>
<dbReference type="Proteomes" id="UP000727407">
    <property type="component" value="Unassembled WGS sequence"/>
</dbReference>
<dbReference type="InterPro" id="IPR003597">
    <property type="entry name" value="Ig_C1-set"/>
</dbReference>
<protein>
    <submittedName>
        <fullName evidence="4">Class I histocompatibility antigen, F10 alpha chain-like</fullName>
    </submittedName>
</protein>
<accession>A0A8J4TR26</accession>
<dbReference type="SUPFAM" id="SSF48726">
    <property type="entry name" value="Immunoglobulin"/>
    <property type="match status" value="1"/>
</dbReference>
<dbReference type="AlphaFoldDB" id="A0A8J4TR26"/>
<feature type="non-terminal residue" evidence="4">
    <location>
        <position position="111"/>
    </location>
</feature>
<dbReference type="InterPro" id="IPR007110">
    <property type="entry name" value="Ig-like_dom"/>
</dbReference>
<keyword evidence="1" id="KW-0325">Glycoprotein</keyword>
<evidence type="ECO:0000313" key="4">
    <source>
        <dbReference type="EMBL" id="KAF5892418.1"/>
    </source>
</evidence>
<dbReference type="OrthoDB" id="8936120at2759"/>
<dbReference type="PANTHER" id="PTHR16675">
    <property type="entry name" value="MHC CLASS I-RELATED"/>
    <property type="match status" value="1"/>
</dbReference>
<gene>
    <name evidence="4" type="ORF">DAT39_017874</name>
</gene>
<dbReference type="EMBL" id="QNUK01000503">
    <property type="protein sequence ID" value="KAF5892418.1"/>
    <property type="molecule type" value="Genomic_DNA"/>
</dbReference>
<dbReference type="InterPro" id="IPR013783">
    <property type="entry name" value="Ig-like_fold"/>
</dbReference>
<evidence type="ECO:0000313" key="5">
    <source>
        <dbReference type="Proteomes" id="UP000727407"/>
    </source>
</evidence>
<evidence type="ECO:0000256" key="1">
    <source>
        <dbReference type="ARBA" id="ARBA00023180"/>
    </source>
</evidence>